<dbReference type="VEuPathDB" id="FungiDB:TRICI_004985"/>
<name>A0A642UX91_9ASCO</name>
<feature type="compositionally biased region" description="Basic and acidic residues" evidence="1">
    <location>
        <begin position="1"/>
        <end position="15"/>
    </location>
</feature>
<sequence length="51" mass="6190">MRTRRNRDNTPRDSLSDGEEMVVDEEEEEDDDEEDQEYEELDESQYSDEDD</sequence>
<feature type="region of interest" description="Disordered" evidence="1">
    <location>
        <begin position="1"/>
        <end position="51"/>
    </location>
</feature>
<protein>
    <submittedName>
        <fullName evidence="2">Uncharacterized protein</fullName>
    </submittedName>
</protein>
<dbReference type="AlphaFoldDB" id="A0A642UX91"/>
<proteinExistence type="predicted"/>
<reference evidence="2" key="1">
    <citation type="journal article" date="2019" name="G3 (Bethesda)">
        <title>Genome Assemblies of Two Rare Opportunistic Yeast Pathogens: Diutina rugosa (syn. Candida rugosa) and Trichomonascus ciferrii (syn. Candida ciferrii).</title>
        <authorList>
            <person name="Mixao V."/>
            <person name="Saus E."/>
            <person name="Hansen A.P."/>
            <person name="Lass-Florl C."/>
            <person name="Gabaldon T."/>
        </authorList>
    </citation>
    <scope>NUCLEOTIDE SEQUENCE</scope>
    <source>
        <strain evidence="2">CBS 4856</strain>
    </source>
</reference>
<evidence type="ECO:0000256" key="1">
    <source>
        <dbReference type="SAM" id="MobiDB-lite"/>
    </source>
</evidence>
<gene>
    <name evidence="2" type="ORF">TRICI_004985</name>
</gene>
<feature type="compositionally biased region" description="Acidic residues" evidence="1">
    <location>
        <begin position="16"/>
        <end position="51"/>
    </location>
</feature>
<evidence type="ECO:0000313" key="3">
    <source>
        <dbReference type="Proteomes" id="UP000761534"/>
    </source>
</evidence>
<feature type="non-terminal residue" evidence="2">
    <location>
        <position position="51"/>
    </location>
</feature>
<comment type="caution">
    <text evidence="2">The sequence shown here is derived from an EMBL/GenBank/DDBJ whole genome shotgun (WGS) entry which is preliminary data.</text>
</comment>
<organism evidence="2 3">
    <name type="scientific">Trichomonascus ciferrii</name>
    <dbReference type="NCBI Taxonomy" id="44093"/>
    <lineage>
        <taxon>Eukaryota</taxon>
        <taxon>Fungi</taxon>
        <taxon>Dikarya</taxon>
        <taxon>Ascomycota</taxon>
        <taxon>Saccharomycotina</taxon>
        <taxon>Dipodascomycetes</taxon>
        <taxon>Dipodascales</taxon>
        <taxon>Trichomonascaceae</taxon>
        <taxon>Trichomonascus</taxon>
        <taxon>Trichomonascus ciferrii complex</taxon>
    </lineage>
</organism>
<evidence type="ECO:0000313" key="2">
    <source>
        <dbReference type="EMBL" id="KAA8907476.1"/>
    </source>
</evidence>
<accession>A0A642UX91</accession>
<keyword evidence="3" id="KW-1185">Reference proteome</keyword>
<dbReference type="Proteomes" id="UP000761534">
    <property type="component" value="Unassembled WGS sequence"/>
</dbReference>
<dbReference type="EMBL" id="SWFS01000379">
    <property type="protein sequence ID" value="KAA8907476.1"/>
    <property type="molecule type" value="Genomic_DNA"/>
</dbReference>